<evidence type="ECO:0000313" key="1">
    <source>
        <dbReference type="EMBL" id="EHL07654.1"/>
    </source>
</evidence>
<dbReference type="PATRIC" id="fig|537010.4.peg.1438"/>
<dbReference type="EMBL" id="AFZX01000039">
    <property type="protein sequence ID" value="EHL07654.1"/>
    <property type="molecule type" value="Genomic_DNA"/>
</dbReference>
<comment type="caution">
    <text evidence="1">The sequence shown here is derived from an EMBL/GenBank/DDBJ whole genome shotgun (WGS) entry which is preliminary data.</text>
</comment>
<reference evidence="1 2" key="1">
    <citation type="submission" date="2011-08" db="EMBL/GenBank/DDBJ databases">
        <authorList>
            <person name="Weinstock G."/>
            <person name="Sodergren E."/>
            <person name="Clifton S."/>
            <person name="Fulton L."/>
            <person name="Fulton B."/>
            <person name="Courtney L."/>
            <person name="Fronick C."/>
            <person name="Harrison M."/>
            <person name="Strong C."/>
            <person name="Farmer C."/>
            <person name="Delahaunty K."/>
            <person name="Markovic C."/>
            <person name="Hall O."/>
            <person name="Minx P."/>
            <person name="Tomlinson C."/>
            <person name="Mitreva M."/>
            <person name="Hou S."/>
            <person name="Chen J."/>
            <person name="Wollam A."/>
            <person name="Pepin K.H."/>
            <person name="Johnson M."/>
            <person name="Bhonagiri V."/>
            <person name="Zhang X."/>
            <person name="Suruliraj S."/>
            <person name="Warren W."/>
            <person name="Chinwalla A."/>
            <person name="Mardis E.R."/>
            <person name="Wilson R.K."/>
        </authorList>
    </citation>
    <scope>NUCLEOTIDE SEQUENCE [LARGE SCALE GENOMIC DNA]</scope>
    <source>
        <strain evidence="1 2">DP7</strain>
    </source>
</reference>
<dbReference type="AlphaFoldDB" id="G9XKT7"/>
<evidence type="ECO:0000313" key="2">
    <source>
        <dbReference type="Proteomes" id="UP000004416"/>
    </source>
</evidence>
<dbReference type="Proteomes" id="UP000004416">
    <property type="component" value="Unassembled WGS sequence"/>
</dbReference>
<dbReference type="HOGENOM" id="CLU_198148_0_0_9"/>
<proteinExistence type="predicted"/>
<name>G9XKT7_DESHA</name>
<gene>
    <name evidence="1" type="ORF">HMPREF0322_01548</name>
</gene>
<sequence length="77" mass="8954">MYNITKKREKKGSDTLMKVYVVKCMDTNFVSSIDKIFLNKQEAERYAALQTKKYDFVTFMVTEYQVFSDGSQCSLAV</sequence>
<organism evidence="1 2">
    <name type="scientific">Desulfitobacterium hafniense DP7</name>
    <dbReference type="NCBI Taxonomy" id="537010"/>
    <lineage>
        <taxon>Bacteria</taxon>
        <taxon>Bacillati</taxon>
        <taxon>Bacillota</taxon>
        <taxon>Clostridia</taxon>
        <taxon>Eubacteriales</taxon>
        <taxon>Desulfitobacteriaceae</taxon>
        <taxon>Desulfitobacterium</taxon>
    </lineage>
</organism>
<accession>G9XKT7</accession>
<protein>
    <submittedName>
        <fullName evidence="1">Uncharacterized protein</fullName>
    </submittedName>
</protein>